<dbReference type="InterPro" id="IPR001279">
    <property type="entry name" value="Metallo-B-lactamas"/>
</dbReference>
<evidence type="ECO:0000313" key="2">
    <source>
        <dbReference type="EMBL" id="AQX03249.1"/>
    </source>
</evidence>
<evidence type="ECO:0000259" key="1">
    <source>
        <dbReference type="SMART" id="SM00849"/>
    </source>
</evidence>
<organism evidence="2 3">
    <name type="scientific">Elizabethkingia anophelis</name>
    <dbReference type="NCBI Taxonomy" id="1117645"/>
    <lineage>
        <taxon>Bacteria</taxon>
        <taxon>Pseudomonadati</taxon>
        <taxon>Bacteroidota</taxon>
        <taxon>Flavobacteriia</taxon>
        <taxon>Flavobacteriales</taxon>
        <taxon>Weeksellaceae</taxon>
        <taxon>Elizabethkingia</taxon>
    </lineage>
</organism>
<dbReference type="PANTHER" id="PTHR30619">
    <property type="entry name" value="DNA INTERNALIZATION/COMPETENCE PROTEIN COMEC/REC2"/>
    <property type="match status" value="1"/>
</dbReference>
<accession>A0AAU8UZH1</accession>
<dbReference type="RefSeq" id="WP_078396796.1">
    <property type="nucleotide sequence ID" value="NZ_CP016374.1"/>
</dbReference>
<protein>
    <recommendedName>
        <fullName evidence="1">Metallo-beta-lactamase domain-containing protein</fullName>
    </recommendedName>
</protein>
<gene>
    <name evidence="2" type="ORF">BBD32_18170</name>
</gene>
<dbReference type="Proteomes" id="UP000190848">
    <property type="component" value="Chromosome"/>
</dbReference>
<dbReference type="AlphaFoldDB" id="A0AAU8UZH1"/>
<dbReference type="Pfam" id="PF00753">
    <property type="entry name" value="Lactamase_B"/>
    <property type="match status" value="1"/>
</dbReference>
<feature type="domain" description="Metallo-beta-lactamase" evidence="1">
    <location>
        <begin position="10"/>
        <end position="240"/>
    </location>
</feature>
<dbReference type="SUPFAM" id="SSF56281">
    <property type="entry name" value="Metallo-hydrolase/oxidoreductase"/>
    <property type="match status" value="1"/>
</dbReference>
<sequence length="335" mass="38660">MITKFLKAGTGDSILIQHEGHNIIVDGGNDSKYLLSEVDIIHKNNEVIDLLVITHHDDDHIKGIIDLLKHVEENSYNSEERPFIKKVIFNSPRLVLGKIAPKESKELSYKQAYEVEELLLKINPKWETYTDTSEAISFENLKIEFLSPIKEDLDKYSTQKGAYLTGDWKRDWESPMSKLEPHIHDKSQDDTTPNRSSVVMMVTCNDKKVLLTGDVTPDRFEAISAKLFKDNNNSPVFFNFIKLPHHGSYRSLSKDILEKLQCENFIISTNSKKHFLPNKRALMKVIKHINKVSKDPIKFICNYEEAVINLKITKQEELHYNFELLSNNEKYGVSI</sequence>
<dbReference type="PANTHER" id="PTHR30619:SF1">
    <property type="entry name" value="RECOMBINATION PROTEIN 2"/>
    <property type="match status" value="1"/>
</dbReference>
<dbReference type="EMBL" id="CP016374">
    <property type="protein sequence ID" value="AQX03249.1"/>
    <property type="molecule type" value="Genomic_DNA"/>
</dbReference>
<dbReference type="InterPro" id="IPR036866">
    <property type="entry name" value="RibonucZ/Hydroxyglut_hydro"/>
</dbReference>
<evidence type="ECO:0000313" key="3">
    <source>
        <dbReference type="Proteomes" id="UP000190848"/>
    </source>
</evidence>
<name>A0AAU8UZH1_9FLAO</name>
<dbReference type="SMART" id="SM00849">
    <property type="entry name" value="Lactamase_B"/>
    <property type="match status" value="1"/>
</dbReference>
<dbReference type="InterPro" id="IPR052159">
    <property type="entry name" value="Competence_DNA_uptake"/>
</dbReference>
<reference evidence="2 3" key="1">
    <citation type="submission" date="2016-07" db="EMBL/GenBank/DDBJ databases">
        <title>Revisiting the taxonomy of the Elizabethkingia Genus using Whole-Genome Sequencing, Optical Mapping, and MALDI-TOF, along with proposal of three novel Elizabethkingia species: Elizabethkingia bruuniana sp. nov., Elizabethkingia ursingii sp. nov., and Elizabethkingia occulta sp. nov.</title>
        <authorList>
            <person name="Nicholson A.C."/>
        </authorList>
    </citation>
    <scope>NUCLEOTIDE SEQUENCE [LARGE SCALE GENOMIC DNA]</scope>
    <source>
        <strain evidence="2 3">F3201</strain>
    </source>
</reference>
<proteinExistence type="predicted"/>
<dbReference type="Gene3D" id="3.60.15.10">
    <property type="entry name" value="Ribonuclease Z/Hydroxyacylglutathione hydrolase-like"/>
    <property type="match status" value="1"/>
</dbReference>